<feature type="non-terminal residue" evidence="2">
    <location>
        <position position="1"/>
    </location>
</feature>
<proteinExistence type="predicted"/>
<dbReference type="PANTHER" id="PTHR12157:SF15">
    <property type="entry name" value="REGULATING SYNAPTIC MEMBRANE EXOCYTOSIS PROTEIN 2"/>
    <property type="match status" value="1"/>
</dbReference>
<evidence type="ECO:0000313" key="2">
    <source>
        <dbReference type="EMBL" id="KPP67736.1"/>
    </source>
</evidence>
<dbReference type="GO" id="GO:0050806">
    <property type="term" value="P:positive regulation of synaptic transmission"/>
    <property type="evidence" value="ECO:0007669"/>
    <property type="project" value="TreeGrafter"/>
</dbReference>
<dbReference type="GO" id="GO:0048788">
    <property type="term" value="C:cytoskeleton of presynaptic active zone"/>
    <property type="evidence" value="ECO:0007669"/>
    <property type="project" value="TreeGrafter"/>
</dbReference>
<dbReference type="GO" id="GO:0042734">
    <property type="term" value="C:presynaptic membrane"/>
    <property type="evidence" value="ECO:0007669"/>
    <property type="project" value="TreeGrafter"/>
</dbReference>
<name>A0A0P7U0X5_SCLFO</name>
<dbReference type="PANTHER" id="PTHR12157">
    <property type="entry name" value="REGULATING SYNAPTIC MEMBRANE EXOCYTOSIS PROTEIN"/>
    <property type="match status" value="1"/>
</dbReference>
<feature type="compositionally biased region" description="Low complexity" evidence="1">
    <location>
        <begin position="196"/>
        <end position="207"/>
    </location>
</feature>
<sequence>CGVGPFRSPCPPSSRSGGFCHRVAGPFGQRLTLGSQRISDSEISDFDCEDGIGVVSDHRYNGRNLQSSTLSVPEQVMSSNHCSRSADLNRTRSRSPSVPPPQSRSLDHGNRVSPSQYHTASRMDRHRLSEDRYSPDSLYLTLPRSRHNKPADHHQRELRNCSILERPEYHRSRSADQRPALERPAPRSRSTERPDSSLMRSMPSLPSGRSAPPSPALTSREHPPRWGQPMSQASCHGPRAASSDEIMCHMAHPRSGSVQTSPSSTPVSSRRGRQLPQLPAKGTPDRKDSSRQHQVMQASDQRRLSRVSVYR</sequence>
<feature type="compositionally biased region" description="Low complexity" evidence="1">
    <location>
        <begin position="254"/>
        <end position="269"/>
    </location>
</feature>
<reference evidence="2 3" key="1">
    <citation type="submission" date="2015-08" db="EMBL/GenBank/DDBJ databases">
        <title>The genome of the Asian arowana (Scleropages formosus).</title>
        <authorList>
            <person name="Tan M.H."/>
            <person name="Gan H.M."/>
            <person name="Croft L.J."/>
            <person name="Austin C.M."/>
        </authorList>
    </citation>
    <scope>NUCLEOTIDE SEQUENCE [LARGE SCALE GENOMIC DNA]</scope>
    <source>
        <strain evidence="2">Aro1</strain>
    </source>
</reference>
<dbReference type="GO" id="GO:0042391">
    <property type="term" value="P:regulation of membrane potential"/>
    <property type="evidence" value="ECO:0007669"/>
    <property type="project" value="TreeGrafter"/>
</dbReference>
<dbReference type="GO" id="GO:0048167">
    <property type="term" value="P:regulation of synaptic plasticity"/>
    <property type="evidence" value="ECO:0007669"/>
    <property type="project" value="TreeGrafter"/>
</dbReference>
<dbReference type="GO" id="GO:0044325">
    <property type="term" value="F:transmembrane transporter binding"/>
    <property type="evidence" value="ECO:0007669"/>
    <property type="project" value="TreeGrafter"/>
</dbReference>
<accession>A0A0P7U0X5</accession>
<feature type="compositionally biased region" description="Polar residues" evidence="1">
    <location>
        <begin position="66"/>
        <end position="88"/>
    </location>
</feature>
<dbReference type="EMBL" id="JARO02004891">
    <property type="protein sequence ID" value="KPP67736.1"/>
    <property type="molecule type" value="Genomic_DNA"/>
</dbReference>
<comment type="caution">
    <text evidence="2">The sequence shown here is derived from an EMBL/GenBank/DDBJ whole genome shotgun (WGS) entry which is preliminary data.</text>
</comment>
<protein>
    <submittedName>
        <fullName evidence="2">Uncharacterized protein</fullName>
    </submittedName>
</protein>
<dbReference type="InterPro" id="IPR039032">
    <property type="entry name" value="Rim-like"/>
</dbReference>
<gene>
    <name evidence="2" type="ORF">Z043_113637</name>
</gene>
<dbReference type="AlphaFoldDB" id="A0A0P7U0X5"/>
<feature type="compositionally biased region" description="Basic and acidic residues" evidence="1">
    <location>
        <begin position="149"/>
        <end position="195"/>
    </location>
</feature>
<organism evidence="2 3">
    <name type="scientific">Scleropages formosus</name>
    <name type="common">Asian bonytongue</name>
    <name type="synonym">Osteoglossum formosum</name>
    <dbReference type="NCBI Taxonomy" id="113540"/>
    <lineage>
        <taxon>Eukaryota</taxon>
        <taxon>Metazoa</taxon>
        <taxon>Chordata</taxon>
        <taxon>Craniata</taxon>
        <taxon>Vertebrata</taxon>
        <taxon>Euteleostomi</taxon>
        <taxon>Actinopterygii</taxon>
        <taxon>Neopterygii</taxon>
        <taxon>Teleostei</taxon>
        <taxon>Osteoglossocephala</taxon>
        <taxon>Osteoglossomorpha</taxon>
        <taxon>Osteoglossiformes</taxon>
        <taxon>Osteoglossidae</taxon>
        <taxon>Scleropages</taxon>
    </lineage>
</organism>
<dbReference type="GO" id="GO:0048791">
    <property type="term" value="P:calcium ion-regulated exocytosis of neurotransmitter"/>
    <property type="evidence" value="ECO:0007669"/>
    <property type="project" value="TreeGrafter"/>
</dbReference>
<feature type="region of interest" description="Disordered" evidence="1">
    <location>
        <begin position="66"/>
        <end position="311"/>
    </location>
</feature>
<dbReference type="GO" id="GO:2000300">
    <property type="term" value="P:regulation of synaptic vesicle exocytosis"/>
    <property type="evidence" value="ECO:0007669"/>
    <property type="project" value="TreeGrafter"/>
</dbReference>
<evidence type="ECO:0000256" key="1">
    <source>
        <dbReference type="SAM" id="MobiDB-lite"/>
    </source>
</evidence>
<feature type="compositionally biased region" description="Basic and acidic residues" evidence="1">
    <location>
        <begin position="121"/>
        <end position="134"/>
    </location>
</feature>
<dbReference type="Proteomes" id="UP000034805">
    <property type="component" value="Unassembled WGS sequence"/>
</dbReference>
<evidence type="ECO:0000313" key="3">
    <source>
        <dbReference type="Proteomes" id="UP000034805"/>
    </source>
</evidence>
<dbReference type="GO" id="GO:0031267">
    <property type="term" value="F:small GTPase binding"/>
    <property type="evidence" value="ECO:0007669"/>
    <property type="project" value="InterPro"/>
</dbReference>